<dbReference type="Gene3D" id="3.30.565.10">
    <property type="entry name" value="Histidine kinase-like ATPase, C-terminal domain"/>
    <property type="match status" value="1"/>
</dbReference>
<sequence length="364" mass="40298">MALTVDNHNCTLKNDLKMYFTTPDILIVEDEEFNRDIMARRLQSCNYQLRFAVDGQQALDMVAEKQPDVILLDIMLPEIMGLQVLHTLRQQYSMVDLPIIMVTAIDEDERVVRALELGANDYVAKPVNYPVLLARLQTQLSLKQLSALNSEFLATASHDLRKPIAIIQDAAATSHLKIASHQPFTQDEMLQSFDIIAKSAGFMNSISEYILGSQAGGFAQIRLTRTPMQIAPLVAEVLNRHQANASDKQIRLINEIETDTPTIEVDRSRIAQVLDHLVDNAIKFCSASDTVTISTRSDESSLSVIVSDSGPGLSDSDFDLLFVQNARLSNQPTGNEPSNGIGLSICKQMIDLHNGEISAMNNTD</sequence>
<dbReference type="InterPro" id="IPR001789">
    <property type="entry name" value="Sig_transdc_resp-reg_receiver"/>
</dbReference>
<keyword evidence="1" id="KW-0597">Phosphoprotein</keyword>
<dbReference type="GO" id="GO:0000155">
    <property type="term" value="F:phosphorelay sensor kinase activity"/>
    <property type="evidence" value="ECO:0007669"/>
    <property type="project" value="InterPro"/>
</dbReference>
<proteinExistence type="predicted"/>
<evidence type="ECO:0000259" key="2">
    <source>
        <dbReference type="PROSITE" id="PS50109"/>
    </source>
</evidence>
<dbReference type="InterPro" id="IPR036890">
    <property type="entry name" value="HATPase_C_sf"/>
</dbReference>
<dbReference type="InterPro" id="IPR003594">
    <property type="entry name" value="HATPase_dom"/>
</dbReference>
<dbReference type="PROSITE" id="PS50110">
    <property type="entry name" value="RESPONSE_REGULATORY"/>
    <property type="match status" value="1"/>
</dbReference>
<dbReference type="Pfam" id="PF00072">
    <property type="entry name" value="Response_reg"/>
    <property type="match status" value="1"/>
</dbReference>
<evidence type="ECO:0000259" key="3">
    <source>
        <dbReference type="PROSITE" id="PS50110"/>
    </source>
</evidence>
<dbReference type="PRINTS" id="PR00344">
    <property type="entry name" value="BCTRLSENSOR"/>
</dbReference>
<dbReference type="InterPro" id="IPR036097">
    <property type="entry name" value="HisK_dim/P_sf"/>
</dbReference>
<reference evidence="4" key="1">
    <citation type="submission" date="2018-06" db="EMBL/GenBank/DDBJ databases">
        <authorList>
            <person name="Zhirakovskaya E."/>
        </authorList>
    </citation>
    <scope>NUCLEOTIDE SEQUENCE</scope>
</reference>
<dbReference type="InterPro" id="IPR003661">
    <property type="entry name" value="HisK_dim/P_dom"/>
</dbReference>
<feature type="domain" description="Response regulatory" evidence="3">
    <location>
        <begin position="24"/>
        <end position="140"/>
    </location>
</feature>
<dbReference type="CDD" id="cd17574">
    <property type="entry name" value="REC_OmpR"/>
    <property type="match status" value="1"/>
</dbReference>
<dbReference type="CDD" id="cd00075">
    <property type="entry name" value="HATPase"/>
    <property type="match status" value="1"/>
</dbReference>
<dbReference type="PROSITE" id="PS50109">
    <property type="entry name" value="HIS_KIN"/>
    <property type="match status" value="1"/>
</dbReference>
<accession>A0A3B0WSW6</accession>
<dbReference type="Gene3D" id="3.40.50.2300">
    <property type="match status" value="1"/>
</dbReference>
<dbReference type="SMART" id="SM00448">
    <property type="entry name" value="REC"/>
    <property type="match status" value="1"/>
</dbReference>
<dbReference type="AlphaFoldDB" id="A0A3B0WSW6"/>
<dbReference type="SMART" id="SM00387">
    <property type="entry name" value="HATPase_c"/>
    <property type="match status" value="1"/>
</dbReference>
<dbReference type="InterPro" id="IPR005467">
    <property type="entry name" value="His_kinase_dom"/>
</dbReference>
<protein>
    <submittedName>
        <fullName evidence="4">Uncharacterized protein</fullName>
    </submittedName>
</protein>
<dbReference type="Gene3D" id="1.10.287.130">
    <property type="match status" value="1"/>
</dbReference>
<dbReference type="Pfam" id="PF02518">
    <property type="entry name" value="HATPase_c"/>
    <property type="match status" value="1"/>
</dbReference>
<dbReference type="PANTHER" id="PTHR43547">
    <property type="entry name" value="TWO-COMPONENT HISTIDINE KINASE"/>
    <property type="match status" value="1"/>
</dbReference>
<evidence type="ECO:0000256" key="1">
    <source>
        <dbReference type="ARBA" id="ARBA00022553"/>
    </source>
</evidence>
<organism evidence="4">
    <name type="scientific">hydrothermal vent metagenome</name>
    <dbReference type="NCBI Taxonomy" id="652676"/>
    <lineage>
        <taxon>unclassified sequences</taxon>
        <taxon>metagenomes</taxon>
        <taxon>ecological metagenomes</taxon>
    </lineage>
</organism>
<evidence type="ECO:0000313" key="4">
    <source>
        <dbReference type="EMBL" id="VAW59085.1"/>
    </source>
</evidence>
<dbReference type="CDD" id="cd00082">
    <property type="entry name" value="HisKA"/>
    <property type="match status" value="1"/>
</dbReference>
<dbReference type="PANTHER" id="PTHR43547:SF2">
    <property type="entry name" value="HYBRID SIGNAL TRANSDUCTION HISTIDINE KINASE C"/>
    <property type="match status" value="1"/>
</dbReference>
<gene>
    <name evidence="4" type="ORF">MNBD_GAMMA11-2600</name>
</gene>
<dbReference type="SUPFAM" id="SSF47384">
    <property type="entry name" value="Homodimeric domain of signal transducing histidine kinase"/>
    <property type="match status" value="1"/>
</dbReference>
<dbReference type="InterPro" id="IPR011006">
    <property type="entry name" value="CheY-like_superfamily"/>
</dbReference>
<name>A0A3B0WSW6_9ZZZZ</name>
<dbReference type="EMBL" id="UOFG01000065">
    <property type="protein sequence ID" value="VAW59085.1"/>
    <property type="molecule type" value="Genomic_DNA"/>
</dbReference>
<dbReference type="SUPFAM" id="SSF55874">
    <property type="entry name" value="ATPase domain of HSP90 chaperone/DNA topoisomerase II/histidine kinase"/>
    <property type="match status" value="1"/>
</dbReference>
<feature type="domain" description="Histidine kinase" evidence="2">
    <location>
        <begin position="155"/>
        <end position="364"/>
    </location>
</feature>
<dbReference type="SUPFAM" id="SSF52172">
    <property type="entry name" value="CheY-like"/>
    <property type="match status" value="1"/>
</dbReference>
<dbReference type="InterPro" id="IPR004358">
    <property type="entry name" value="Sig_transdc_His_kin-like_C"/>
</dbReference>
<feature type="non-terminal residue" evidence="4">
    <location>
        <position position="364"/>
    </location>
</feature>